<organism evidence="2 3">
    <name type="scientific">Agromyces neolithicus</name>
    <dbReference type="NCBI Taxonomy" id="269420"/>
    <lineage>
        <taxon>Bacteria</taxon>
        <taxon>Bacillati</taxon>
        <taxon>Actinomycetota</taxon>
        <taxon>Actinomycetes</taxon>
        <taxon>Micrococcales</taxon>
        <taxon>Microbacteriaceae</taxon>
        <taxon>Agromyces</taxon>
    </lineage>
</organism>
<evidence type="ECO:0000256" key="1">
    <source>
        <dbReference type="SAM" id="MobiDB-lite"/>
    </source>
</evidence>
<dbReference type="EMBL" id="BAAANJ010000008">
    <property type="protein sequence ID" value="GAA1813706.1"/>
    <property type="molecule type" value="Genomic_DNA"/>
</dbReference>
<proteinExistence type="predicted"/>
<dbReference type="RefSeq" id="WP_344296440.1">
    <property type="nucleotide sequence ID" value="NZ_BAAANJ010000008.1"/>
</dbReference>
<accession>A0ABN2M7W7</accession>
<keyword evidence="3" id="KW-1185">Reference proteome</keyword>
<feature type="region of interest" description="Disordered" evidence="1">
    <location>
        <begin position="60"/>
        <end position="83"/>
    </location>
</feature>
<dbReference type="Proteomes" id="UP001500002">
    <property type="component" value="Unassembled WGS sequence"/>
</dbReference>
<evidence type="ECO:0000313" key="2">
    <source>
        <dbReference type="EMBL" id="GAA1813706.1"/>
    </source>
</evidence>
<sequence>MSSTITDNRTRTPVDGGEARRFRKVMTAAAIGHFVDGSASRSTPPRLQSSLALVVMIGMPETNRRSRRDQAPSEAPVVPAGRR</sequence>
<feature type="compositionally biased region" description="Basic and acidic residues" evidence="1">
    <location>
        <begin position="62"/>
        <end position="71"/>
    </location>
</feature>
<comment type="caution">
    <text evidence="2">The sequence shown here is derived from an EMBL/GenBank/DDBJ whole genome shotgun (WGS) entry which is preliminary data.</text>
</comment>
<reference evidence="2 3" key="1">
    <citation type="journal article" date="2019" name="Int. J. Syst. Evol. Microbiol.">
        <title>The Global Catalogue of Microorganisms (GCM) 10K type strain sequencing project: providing services to taxonomists for standard genome sequencing and annotation.</title>
        <authorList>
            <consortium name="The Broad Institute Genomics Platform"/>
            <consortium name="The Broad Institute Genome Sequencing Center for Infectious Disease"/>
            <person name="Wu L."/>
            <person name="Ma J."/>
        </authorList>
    </citation>
    <scope>NUCLEOTIDE SEQUENCE [LARGE SCALE GENOMIC DNA]</scope>
    <source>
        <strain evidence="2 3">JCM 14322</strain>
    </source>
</reference>
<name>A0ABN2M7W7_9MICO</name>
<gene>
    <name evidence="2" type="ORF">GCM10009749_23870</name>
</gene>
<protein>
    <submittedName>
        <fullName evidence="2">Uncharacterized protein</fullName>
    </submittedName>
</protein>
<evidence type="ECO:0000313" key="3">
    <source>
        <dbReference type="Proteomes" id="UP001500002"/>
    </source>
</evidence>